<sequence length="251" mass="27118">MSDTRSTWEDRSAAYGDQLTGVLFRGLSASANGAIDQWHSWLIATRLAPGLAPGAQVLDVGCGYGRNSRILLKARPDVQVVGMDLSSNYCRLYQDAGGRCVCADMAQMPFPTARFDGLMAITSLMYAGHQAATVLAEMHRITKPGALMLLVDPGDEINRLIARLRGGRAATPTGGSGFAREGYVGLIDKAGFEVLHKGGNSWLSALLLVPGFATGERPWMQSLLQATSRRDCQEAGYAAHALHRWVIARRR</sequence>
<evidence type="ECO:0000259" key="1">
    <source>
        <dbReference type="Pfam" id="PF13649"/>
    </source>
</evidence>
<dbReference type="Pfam" id="PF13649">
    <property type="entry name" value="Methyltransf_25"/>
    <property type="match status" value="1"/>
</dbReference>
<dbReference type="SUPFAM" id="SSF53335">
    <property type="entry name" value="S-adenosyl-L-methionine-dependent methyltransferases"/>
    <property type="match status" value="1"/>
</dbReference>
<dbReference type="PANTHER" id="PTHR44068:SF11">
    <property type="entry name" value="GERANYL DIPHOSPHATE 2-C-METHYLTRANSFERASE"/>
    <property type="match status" value="1"/>
</dbReference>
<organism evidence="2 3">
    <name type="scientific">Roseateles subflavus</name>
    <dbReference type="NCBI Taxonomy" id="3053353"/>
    <lineage>
        <taxon>Bacteria</taxon>
        <taxon>Pseudomonadati</taxon>
        <taxon>Pseudomonadota</taxon>
        <taxon>Betaproteobacteria</taxon>
        <taxon>Burkholderiales</taxon>
        <taxon>Sphaerotilaceae</taxon>
        <taxon>Roseateles</taxon>
    </lineage>
</organism>
<dbReference type="InterPro" id="IPR041698">
    <property type="entry name" value="Methyltransf_25"/>
</dbReference>
<dbReference type="GO" id="GO:0008168">
    <property type="term" value="F:methyltransferase activity"/>
    <property type="evidence" value="ECO:0007669"/>
    <property type="project" value="UniProtKB-KW"/>
</dbReference>
<accession>A0ABT7LFC7</accession>
<dbReference type="Proteomes" id="UP001238603">
    <property type="component" value="Unassembled WGS sequence"/>
</dbReference>
<dbReference type="PANTHER" id="PTHR44068">
    <property type="entry name" value="ZGC:194242"/>
    <property type="match status" value="1"/>
</dbReference>
<dbReference type="InterPro" id="IPR029063">
    <property type="entry name" value="SAM-dependent_MTases_sf"/>
</dbReference>
<gene>
    <name evidence="2" type="ORF">QRD43_03245</name>
</gene>
<dbReference type="CDD" id="cd02440">
    <property type="entry name" value="AdoMet_MTases"/>
    <property type="match status" value="1"/>
</dbReference>
<dbReference type="Gene3D" id="3.40.50.150">
    <property type="entry name" value="Vaccinia Virus protein VP39"/>
    <property type="match status" value="1"/>
</dbReference>
<protein>
    <submittedName>
        <fullName evidence="2">Class I SAM-dependent methyltransferase</fullName>
        <ecNumber evidence="2">2.1.1.-</ecNumber>
    </submittedName>
</protein>
<name>A0ABT7LFC7_9BURK</name>
<dbReference type="EC" id="2.1.1.-" evidence="2"/>
<comment type="caution">
    <text evidence="2">The sequence shown here is derived from an EMBL/GenBank/DDBJ whole genome shotgun (WGS) entry which is preliminary data.</text>
</comment>
<keyword evidence="2" id="KW-0489">Methyltransferase</keyword>
<feature type="domain" description="Methyltransferase" evidence="1">
    <location>
        <begin position="57"/>
        <end position="145"/>
    </location>
</feature>
<dbReference type="InterPro" id="IPR050447">
    <property type="entry name" value="Erg6_SMT_methyltransf"/>
</dbReference>
<dbReference type="RefSeq" id="WP_285981032.1">
    <property type="nucleotide sequence ID" value="NZ_JASVDS010000001.1"/>
</dbReference>
<reference evidence="2 3" key="1">
    <citation type="submission" date="2023-06" db="EMBL/GenBank/DDBJ databases">
        <title>Pelomonas sp. APW6 16S ribosomal RNA gene genome sequencing and assembly.</title>
        <authorList>
            <person name="Woo H."/>
        </authorList>
    </citation>
    <scope>NUCLEOTIDE SEQUENCE [LARGE SCALE GENOMIC DNA]</scope>
    <source>
        <strain evidence="2 3">APW6</strain>
    </source>
</reference>
<keyword evidence="2" id="KW-0808">Transferase</keyword>
<proteinExistence type="predicted"/>
<dbReference type="EMBL" id="JASVDS010000001">
    <property type="protein sequence ID" value="MDL5030910.1"/>
    <property type="molecule type" value="Genomic_DNA"/>
</dbReference>
<evidence type="ECO:0000313" key="2">
    <source>
        <dbReference type="EMBL" id="MDL5030910.1"/>
    </source>
</evidence>
<evidence type="ECO:0000313" key="3">
    <source>
        <dbReference type="Proteomes" id="UP001238603"/>
    </source>
</evidence>
<keyword evidence="3" id="KW-1185">Reference proteome</keyword>
<dbReference type="GO" id="GO:0032259">
    <property type="term" value="P:methylation"/>
    <property type="evidence" value="ECO:0007669"/>
    <property type="project" value="UniProtKB-KW"/>
</dbReference>